<proteinExistence type="predicted"/>
<reference evidence="2" key="1">
    <citation type="submission" date="2016-10" db="EMBL/GenBank/DDBJ databases">
        <authorList>
            <person name="Varghese N."/>
            <person name="Submissions S."/>
        </authorList>
    </citation>
    <scope>NUCLEOTIDE SEQUENCE [LARGE SCALE GENOMIC DNA]</scope>
    <source>
        <strain evidence="2">DSM 44260</strain>
    </source>
</reference>
<dbReference type="AlphaFoldDB" id="A0A1H9XSG5"/>
<evidence type="ECO:0008006" key="3">
    <source>
        <dbReference type="Google" id="ProtNLM"/>
    </source>
</evidence>
<evidence type="ECO:0000313" key="1">
    <source>
        <dbReference type="EMBL" id="SES49104.1"/>
    </source>
</evidence>
<accession>A0A1H9XSG5</accession>
<dbReference type="STRING" id="155974.SAMN04487818_12427"/>
<evidence type="ECO:0000313" key="2">
    <source>
        <dbReference type="Proteomes" id="UP000199051"/>
    </source>
</evidence>
<keyword evidence="2" id="KW-1185">Reference proteome</keyword>
<sequence length="96" mass="10588">MAGQVSGTAEPTCLRGWLVTDPITARDTRLAAVLAELEQADEQYLAWRGERESLIRQAKALGASHRRIADHTSLTHTGIGRLIRRTTLAPDLEQAR</sequence>
<name>A0A1H9XSG5_9PSEU</name>
<protein>
    <recommendedName>
        <fullName evidence="3">Homeodomain-like domain-containing protein</fullName>
    </recommendedName>
</protein>
<gene>
    <name evidence="1" type="ORF">SAMN04487818_12427</name>
</gene>
<dbReference type="Proteomes" id="UP000199051">
    <property type="component" value="Unassembled WGS sequence"/>
</dbReference>
<organism evidence="1 2">
    <name type="scientific">Actinokineospora terrae</name>
    <dbReference type="NCBI Taxonomy" id="155974"/>
    <lineage>
        <taxon>Bacteria</taxon>
        <taxon>Bacillati</taxon>
        <taxon>Actinomycetota</taxon>
        <taxon>Actinomycetes</taxon>
        <taxon>Pseudonocardiales</taxon>
        <taxon>Pseudonocardiaceae</taxon>
        <taxon>Actinokineospora</taxon>
    </lineage>
</organism>
<dbReference type="EMBL" id="FOGI01000024">
    <property type="protein sequence ID" value="SES49104.1"/>
    <property type="molecule type" value="Genomic_DNA"/>
</dbReference>